<sequence length="193" mass="21402">MRGLPVKIVRFIAGMHFFVLIPVIGLAIAACILFIKGGVDIVHFIWELITGMTETYPEGENVIVELVETVHLFLVGTVLFLTSFGLYQLFIQPLPLPGWLKVNNIEELELNLVGLTIVVLGVNFLSVIFEPEGENLAIYGIGYALPIAALSYFMGVRSRVTKQSSREEECLKEIGEAISSNSESSWLSKEKKD</sequence>
<feature type="transmembrane region" description="Helical" evidence="1">
    <location>
        <begin position="110"/>
        <end position="130"/>
    </location>
</feature>
<gene>
    <name evidence="2" type="ORF">MSMAS_1961</name>
</gene>
<dbReference type="Pfam" id="PF03350">
    <property type="entry name" value="UPF0114"/>
    <property type="match status" value="1"/>
</dbReference>
<feature type="transmembrane region" description="Helical" evidence="1">
    <location>
        <begin position="70"/>
        <end position="90"/>
    </location>
</feature>
<feature type="transmembrane region" description="Helical" evidence="1">
    <location>
        <begin position="136"/>
        <end position="156"/>
    </location>
</feature>
<dbReference type="EMBL" id="CP009512">
    <property type="protein sequence ID" value="AKB65157.1"/>
    <property type="molecule type" value="Genomic_DNA"/>
</dbReference>
<name>A0A0E3RLM7_METMZ</name>
<dbReference type="KEGG" id="mmj:MSMAS_1961"/>
<dbReference type="InterPro" id="IPR005134">
    <property type="entry name" value="UPF0114"/>
</dbReference>
<dbReference type="PIRSF" id="PIRSF026509">
    <property type="entry name" value="UCP026509"/>
    <property type="match status" value="1"/>
</dbReference>
<protein>
    <recommendedName>
        <fullName evidence="4">YqhA family protein</fullName>
    </recommendedName>
</protein>
<dbReference type="AlphaFoldDB" id="A0A0E3RLM7"/>
<keyword evidence="1" id="KW-1133">Transmembrane helix</keyword>
<dbReference type="PANTHER" id="PTHR31721:SF4">
    <property type="entry name" value="OS06G0710300 PROTEIN"/>
    <property type="match status" value="1"/>
</dbReference>
<dbReference type="HOGENOM" id="CLU_066743_2_0_2"/>
<evidence type="ECO:0000256" key="1">
    <source>
        <dbReference type="SAM" id="Phobius"/>
    </source>
</evidence>
<organism evidence="2 3">
    <name type="scientific">Methanosarcina mazei S-6</name>
    <dbReference type="NCBI Taxonomy" id="213585"/>
    <lineage>
        <taxon>Archaea</taxon>
        <taxon>Methanobacteriati</taxon>
        <taxon>Methanobacteriota</taxon>
        <taxon>Stenosarchaea group</taxon>
        <taxon>Methanomicrobia</taxon>
        <taxon>Methanosarcinales</taxon>
        <taxon>Methanosarcinaceae</taxon>
        <taxon>Methanosarcina</taxon>
    </lineage>
</organism>
<dbReference type="PANTHER" id="PTHR31721">
    <property type="entry name" value="OS06G0710300 PROTEIN"/>
    <property type="match status" value="1"/>
</dbReference>
<evidence type="ECO:0000313" key="3">
    <source>
        <dbReference type="Proteomes" id="UP000033097"/>
    </source>
</evidence>
<evidence type="ECO:0008006" key="4">
    <source>
        <dbReference type="Google" id="ProtNLM"/>
    </source>
</evidence>
<feature type="transmembrane region" description="Helical" evidence="1">
    <location>
        <begin position="12"/>
        <end position="35"/>
    </location>
</feature>
<keyword evidence="1" id="KW-0812">Transmembrane</keyword>
<dbReference type="PATRIC" id="fig|213585.10.peg.2498"/>
<evidence type="ECO:0000313" key="2">
    <source>
        <dbReference type="EMBL" id="AKB65157.1"/>
    </source>
</evidence>
<keyword evidence="1" id="KW-0472">Membrane</keyword>
<dbReference type="Proteomes" id="UP000033097">
    <property type="component" value="Chromosome"/>
</dbReference>
<reference evidence="2 3" key="1">
    <citation type="submission" date="2014-07" db="EMBL/GenBank/DDBJ databases">
        <title>Methanogenic archaea and the global carbon cycle.</title>
        <authorList>
            <person name="Henriksen J.R."/>
            <person name="Luke J."/>
            <person name="Reinhart S."/>
            <person name="Benedict M.N."/>
            <person name="Youngblut N.D."/>
            <person name="Metcalf M.E."/>
            <person name="Whitaker R.J."/>
            <person name="Metcalf W.W."/>
        </authorList>
    </citation>
    <scope>NUCLEOTIDE SEQUENCE [LARGE SCALE GENOMIC DNA]</scope>
    <source>
        <strain evidence="2 3">S-6</strain>
    </source>
</reference>
<dbReference type="PROSITE" id="PS51257">
    <property type="entry name" value="PROKAR_LIPOPROTEIN"/>
    <property type="match status" value="1"/>
</dbReference>
<proteinExistence type="predicted"/>
<accession>A0A0E3RLM7</accession>